<organism evidence="1 2">
    <name type="scientific">Domibacillus antri</name>
    <dbReference type="NCBI Taxonomy" id="1714264"/>
    <lineage>
        <taxon>Bacteria</taxon>
        <taxon>Bacillati</taxon>
        <taxon>Bacillota</taxon>
        <taxon>Bacilli</taxon>
        <taxon>Bacillales</taxon>
        <taxon>Bacillaceae</taxon>
        <taxon>Domibacillus</taxon>
    </lineage>
</organism>
<reference evidence="1 2" key="1">
    <citation type="submission" date="2016-12" db="EMBL/GenBank/DDBJ databases">
        <title>Domibacillus antri genome sequencing.</title>
        <authorList>
            <person name="Verma A."/>
            <person name="Krishnamurthi S."/>
        </authorList>
    </citation>
    <scope>NUCLEOTIDE SEQUENCE [LARGE SCALE GENOMIC DNA]</scope>
    <source>
        <strain evidence="1 2">XD80</strain>
    </source>
</reference>
<proteinExistence type="predicted"/>
<gene>
    <name evidence="1" type="ORF">BTO30_16135</name>
</gene>
<keyword evidence="2" id="KW-1185">Reference proteome</keyword>
<evidence type="ECO:0000313" key="1">
    <source>
        <dbReference type="EMBL" id="OLN21207.1"/>
    </source>
</evidence>
<protein>
    <submittedName>
        <fullName evidence="1">Uncharacterized protein</fullName>
    </submittedName>
</protein>
<dbReference type="AlphaFoldDB" id="A0A1Q8Q1K9"/>
<evidence type="ECO:0000313" key="2">
    <source>
        <dbReference type="Proteomes" id="UP000185568"/>
    </source>
</evidence>
<sequence>MLIPMKEAQRVDFTTYEEYTSAENKLELVEGTFLPFNNERQKMIMLCLYNMGISAFISLLPQESKEELFHLIQQDLKK</sequence>
<name>A0A1Q8Q1K9_9BACI</name>
<comment type="caution">
    <text evidence="1">The sequence shown here is derived from an EMBL/GenBank/DDBJ whole genome shotgun (WGS) entry which is preliminary data.</text>
</comment>
<dbReference type="Proteomes" id="UP000185568">
    <property type="component" value="Unassembled WGS sequence"/>
</dbReference>
<dbReference type="EMBL" id="MSDU01000063">
    <property type="protein sequence ID" value="OLN21207.1"/>
    <property type="molecule type" value="Genomic_DNA"/>
</dbReference>
<accession>A0A1Q8Q1K9</accession>